<evidence type="ECO:0000313" key="1">
    <source>
        <dbReference type="EMBL" id="CAL1547346.1"/>
    </source>
</evidence>
<sequence length="265" mass="30307">MIYPGSILQVCGPPMTGKSTIVEQVKGHRSASNRGAIIYHPILCRGLISLQDILSAVMRKLKPGTFNGNIEWDVGYVLQEILSLLELCSSHHNVFVFHKCEHLRTSGRDHEFLIFLSHLANTFMSLNFKVSVVFTTYKKFPISGRSTEYVHVGMLTDQWDILNLLKYYAPGVHVSDCVYICHKFLCLPECVIRLAEEYLVKDTYIPTPEQLEKIVCCDVDFHALTFEKRVAEVVQWLSKSDVELLWQFCSSLDVTFTEGKYICIF</sequence>
<accession>A0AAV2IQU2</accession>
<dbReference type="InterPro" id="IPR027417">
    <property type="entry name" value="P-loop_NTPase"/>
</dbReference>
<dbReference type="SUPFAM" id="SSF52540">
    <property type="entry name" value="P-loop containing nucleoside triphosphate hydrolases"/>
    <property type="match status" value="1"/>
</dbReference>
<protein>
    <submittedName>
        <fullName evidence="1">Uncharacterized protein</fullName>
    </submittedName>
</protein>
<evidence type="ECO:0000313" key="2">
    <source>
        <dbReference type="Proteomes" id="UP001497497"/>
    </source>
</evidence>
<reference evidence="1 2" key="1">
    <citation type="submission" date="2024-04" db="EMBL/GenBank/DDBJ databases">
        <authorList>
            <consortium name="Genoscope - CEA"/>
            <person name="William W."/>
        </authorList>
    </citation>
    <scope>NUCLEOTIDE SEQUENCE [LARGE SCALE GENOMIC DNA]</scope>
</reference>
<name>A0AAV2IQU2_LYMST</name>
<gene>
    <name evidence="1" type="ORF">GSLYS_00020671001</name>
</gene>
<comment type="caution">
    <text evidence="1">The sequence shown here is derived from an EMBL/GenBank/DDBJ whole genome shotgun (WGS) entry which is preliminary data.</text>
</comment>
<dbReference type="AlphaFoldDB" id="A0AAV2IQU2"/>
<dbReference type="EMBL" id="CAXITT010000954">
    <property type="protein sequence ID" value="CAL1547346.1"/>
    <property type="molecule type" value="Genomic_DNA"/>
</dbReference>
<dbReference type="Gene3D" id="3.40.50.300">
    <property type="entry name" value="P-loop containing nucleotide triphosphate hydrolases"/>
    <property type="match status" value="1"/>
</dbReference>
<proteinExistence type="predicted"/>
<organism evidence="1 2">
    <name type="scientific">Lymnaea stagnalis</name>
    <name type="common">Great pond snail</name>
    <name type="synonym">Helix stagnalis</name>
    <dbReference type="NCBI Taxonomy" id="6523"/>
    <lineage>
        <taxon>Eukaryota</taxon>
        <taxon>Metazoa</taxon>
        <taxon>Spiralia</taxon>
        <taxon>Lophotrochozoa</taxon>
        <taxon>Mollusca</taxon>
        <taxon>Gastropoda</taxon>
        <taxon>Heterobranchia</taxon>
        <taxon>Euthyneura</taxon>
        <taxon>Panpulmonata</taxon>
        <taxon>Hygrophila</taxon>
        <taxon>Lymnaeoidea</taxon>
        <taxon>Lymnaeidae</taxon>
        <taxon>Lymnaea</taxon>
    </lineage>
</organism>
<dbReference type="Proteomes" id="UP001497497">
    <property type="component" value="Unassembled WGS sequence"/>
</dbReference>
<keyword evidence="2" id="KW-1185">Reference proteome</keyword>